<dbReference type="PANTHER" id="PTHR40036:SF1">
    <property type="entry name" value="MACROCIN O-METHYLTRANSFERASE"/>
    <property type="match status" value="1"/>
</dbReference>
<name>A0A2R8FDY2_9VIRU</name>
<evidence type="ECO:0000313" key="2">
    <source>
        <dbReference type="Proteomes" id="UP000273054"/>
    </source>
</evidence>
<dbReference type="InterPro" id="IPR029063">
    <property type="entry name" value="SAM-dependent_MTases_sf"/>
</dbReference>
<reference evidence="1" key="1">
    <citation type="submission" date="2018-03" db="EMBL/GenBank/DDBJ databases">
        <authorList>
            <consortium name="Urmite Genomes"/>
        </authorList>
    </citation>
    <scope>NUCLEOTIDE SEQUENCE [LARGE SCALE GENOMIC DNA]</scope>
    <source>
        <strain evidence="1">IHUMI-27.7</strain>
    </source>
</reference>
<sequence>MQDRYLNLLRDSISDACFKVRIIEGKKVYPEEIALGKIWPSEAVSMIGLARLDNIREVLEKVFTDRVEGDFLEAGVWRGGACIFAKGVIDAYSEKRKVILADSFEGLPPPDPKYVHDRGAVWHLMTNLAVSEEQVRDNFQKFSLLDDQVVFLKGFFEDTLFSPSLPFEKLSVLRLDGDMYSSTIQTLQALYDKVSPGGFIIVDDYLSCPGCKRAVDDFRKERDITDEIVEIDWTGVFWRKI</sequence>
<dbReference type="Gene3D" id="3.40.50.150">
    <property type="entry name" value="Vaccinia Virus protein VP39"/>
    <property type="match status" value="1"/>
</dbReference>
<dbReference type="PANTHER" id="PTHR40036">
    <property type="entry name" value="MACROCIN O-METHYLTRANSFERASE"/>
    <property type="match status" value="1"/>
</dbReference>
<dbReference type="GO" id="GO:0008168">
    <property type="term" value="F:methyltransferase activity"/>
    <property type="evidence" value="ECO:0007669"/>
    <property type="project" value="UniProtKB-KW"/>
</dbReference>
<protein>
    <submittedName>
        <fullName evidence="1">Macrocin O-methyltransferase</fullName>
    </submittedName>
</protein>
<dbReference type="Pfam" id="PF05711">
    <property type="entry name" value="TylF"/>
    <property type="match status" value="1"/>
</dbReference>
<organism evidence="1">
    <name type="scientific">Brazilian cedratvirus IHUMI</name>
    <dbReference type="NCBI Taxonomy" id="2126980"/>
    <lineage>
        <taxon>Viruses</taxon>
        <taxon>Pithoviruses</taxon>
        <taxon>Orthocedratvirinae</taxon>
        <taxon>Alphacedratvirus</taxon>
        <taxon>Alphacedratvirus brasiliense</taxon>
    </lineage>
</organism>
<evidence type="ECO:0000313" key="1">
    <source>
        <dbReference type="EMBL" id="SPN79202.1"/>
    </source>
</evidence>
<keyword evidence="1" id="KW-0489">Methyltransferase</keyword>
<dbReference type="SUPFAM" id="SSF53335">
    <property type="entry name" value="S-adenosyl-L-methionine-dependent methyltransferases"/>
    <property type="match status" value="1"/>
</dbReference>
<dbReference type="GO" id="GO:0032259">
    <property type="term" value="P:methylation"/>
    <property type="evidence" value="ECO:0007669"/>
    <property type="project" value="UniProtKB-KW"/>
</dbReference>
<accession>A0A2R8FDY2</accession>
<dbReference type="Proteomes" id="UP000273054">
    <property type="component" value="Segment"/>
</dbReference>
<keyword evidence="1" id="KW-0808">Transferase</keyword>
<gene>
    <name evidence="1" type="ORF">BRZCDTV_210</name>
</gene>
<dbReference type="InterPro" id="IPR008884">
    <property type="entry name" value="TylF_MeTrfase"/>
</dbReference>
<dbReference type="EMBL" id="LT994651">
    <property type="protein sequence ID" value="SPN79202.1"/>
    <property type="molecule type" value="Genomic_DNA"/>
</dbReference>
<keyword evidence="2" id="KW-1185">Reference proteome</keyword>
<proteinExistence type="predicted"/>